<keyword evidence="9" id="KW-0969">Cilium</keyword>
<evidence type="ECO:0000313" key="9">
    <source>
        <dbReference type="EMBL" id="VAW80964.1"/>
    </source>
</evidence>
<dbReference type="GO" id="GO:0005886">
    <property type="term" value="C:plasma membrane"/>
    <property type="evidence" value="ECO:0007669"/>
    <property type="project" value="UniProtKB-SubCell"/>
</dbReference>
<protein>
    <submittedName>
        <fullName evidence="9">Flagellar motor rotation protein MotB</fullName>
    </submittedName>
</protein>
<dbReference type="EMBL" id="UOFN01000136">
    <property type="protein sequence ID" value="VAW80964.1"/>
    <property type="molecule type" value="Genomic_DNA"/>
</dbReference>
<evidence type="ECO:0000259" key="8">
    <source>
        <dbReference type="PROSITE" id="PS51123"/>
    </source>
</evidence>
<dbReference type="CDD" id="cd07185">
    <property type="entry name" value="OmpA_C-like"/>
    <property type="match status" value="1"/>
</dbReference>
<evidence type="ECO:0000256" key="7">
    <source>
        <dbReference type="SAM" id="Phobius"/>
    </source>
</evidence>
<feature type="domain" description="OmpA-like" evidence="8">
    <location>
        <begin position="170"/>
        <end position="290"/>
    </location>
</feature>
<evidence type="ECO:0000256" key="4">
    <source>
        <dbReference type="ARBA" id="ARBA00022692"/>
    </source>
</evidence>
<keyword evidence="3" id="KW-1003">Cell membrane</keyword>
<comment type="subcellular location">
    <subcellularLocation>
        <location evidence="1">Cell membrane</location>
        <topology evidence="1">Single-pass membrane protein</topology>
    </subcellularLocation>
</comment>
<dbReference type="Pfam" id="PF13677">
    <property type="entry name" value="MotB_plug"/>
    <property type="match status" value="1"/>
</dbReference>
<dbReference type="PANTHER" id="PTHR30329">
    <property type="entry name" value="STATOR ELEMENT OF FLAGELLAR MOTOR COMPLEX"/>
    <property type="match status" value="1"/>
</dbReference>
<sequence length="291" mass="32235">MSATATLGESTTPSDRSAEDHFPWELEAAPSVVDGDTWLLSFIDILTLLLALFVLLLAQEHQSNKAGDSEPTTEPARVNIAPETLPIAPPPDLFSVIRLPALPQIVTPLNRLRIPLATRSKKVVEPPQPLIAEITPELQENITAHSRMNDLLESLRSSALADRIDIQTRTDSVRLDIADSILFAPARTRLTDSGLHLLKDLSETLNTLPWSLSVEGHTDNVPIQTDRFPSNWELSSARATTVARELIRHGIRPERIRAIGYADTQPRAGNETPEGRNRNRRVTFVLELPEN</sequence>
<proteinExistence type="inferred from homology"/>
<dbReference type="PROSITE" id="PS51123">
    <property type="entry name" value="OMPA_2"/>
    <property type="match status" value="1"/>
</dbReference>
<dbReference type="SUPFAM" id="SSF103088">
    <property type="entry name" value="OmpA-like"/>
    <property type="match status" value="1"/>
</dbReference>
<dbReference type="AlphaFoldDB" id="A0A3B0ZI57"/>
<evidence type="ECO:0000256" key="3">
    <source>
        <dbReference type="ARBA" id="ARBA00022475"/>
    </source>
</evidence>
<evidence type="ECO:0000256" key="2">
    <source>
        <dbReference type="ARBA" id="ARBA00008914"/>
    </source>
</evidence>
<dbReference type="InterPro" id="IPR036737">
    <property type="entry name" value="OmpA-like_sf"/>
</dbReference>
<dbReference type="InterPro" id="IPR050330">
    <property type="entry name" value="Bact_OuterMem_StrucFunc"/>
</dbReference>
<dbReference type="InterPro" id="IPR025713">
    <property type="entry name" value="MotB-like_N_dom"/>
</dbReference>
<keyword evidence="4 7" id="KW-0812">Transmembrane</keyword>
<evidence type="ECO:0000256" key="5">
    <source>
        <dbReference type="ARBA" id="ARBA00022989"/>
    </source>
</evidence>
<dbReference type="Gene3D" id="3.30.1330.60">
    <property type="entry name" value="OmpA-like domain"/>
    <property type="match status" value="1"/>
</dbReference>
<keyword evidence="5 7" id="KW-1133">Transmembrane helix</keyword>
<dbReference type="PANTHER" id="PTHR30329:SF21">
    <property type="entry name" value="LIPOPROTEIN YIAD-RELATED"/>
    <property type="match status" value="1"/>
</dbReference>
<name>A0A3B0ZI57_9ZZZZ</name>
<accession>A0A3B0ZI57</accession>
<comment type="similarity">
    <text evidence="2">Belongs to the MotB family.</text>
</comment>
<evidence type="ECO:0000256" key="6">
    <source>
        <dbReference type="ARBA" id="ARBA00023136"/>
    </source>
</evidence>
<evidence type="ECO:0000256" key="1">
    <source>
        <dbReference type="ARBA" id="ARBA00004162"/>
    </source>
</evidence>
<feature type="transmembrane region" description="Helical" evidence="7">
    <location>
        <begin position="38"/>
        <end position="58"/>
    </location>
</feature>
<keyword evidence="6 7" id="KW-0472">Membrane</keyword>
<reference evidence="9" key="1">
    <citation type="submission" date="2018-06" db="EMBL/GenBank/DDBJ databases">
        <authorList>
            <person name="Zhirakovskaya E."/>
        </authorList>
    </citation>
    <scope>NUCLEOTIDE SEQUENCE</scope>
</reference>
<keyword evidence="9" id="KW-0966">Cell projection</keyword>
<keyword evidence="9" id="KW-0282">Flagellum</keyword>
<dbReference type="Pfam" id="PF00691">
    <property type="entry name" value="OmpA"/>
    <property type="match status" value="1"/>
</dbReference>
<gene>
    <name evidence="9" type="ORF">MNBD_GAMMA15-1774</name>
</gene>
<dbReference type="InterPro" id="IPR006665">
    <property type="entry name" value="OmpA-like"/>
</dbReference>
<organism evidence="9">
    <name type="scientific">hydrothermal vent metagenome</name>
    <dbReference type="NCBI Taxonomy" id="652676"/>
    <lineage>
        <taxon>unclassified sequences</taxon>
        <taxon>metagenomes</taxon>
        <taxon>ecological metagenomes</taxon>
    </lineage>
</organism>